<reference evidence="2 3" key="1">
    <citation type="journal article" date="2019" name="Sci. Rep.">
        <title>Orb-weaving spider Araneus ventricosus genome elucidates the spidroin gene catalogue.</title>
        <authorList>
            <person name="Kono N."/>
            <person name="Nakamura H."/>
            <person name="Ohtoshi R."/>
            <person name="Moran D.A.P."/>
            <person name="Shinohara A."/>
            <person name="Yoshida Y."/>
            <person name="Fujiwara M."/>
            <person name="Mori M."/>
            <person name="Tomita M."/>
            <person name="Arakawa K."/>
        </authorList>
    </citation>
    <scope>NUCLEOTIDE SEQUENCE [LARGE SCALE GENOMIC DNA]</scope>
</reference>
<protein>
    <submittedName>
        <fullName evidence="2">Uncharacterized protein</fullName>
    </submittedName>
</protein>
<keyword evidence="3" id="KW-1185">Reference proteome</keyword>
<feature type="region of interest" description="Disordered" evidence="1">
    <location>
        <begin position="59"/>
        <end position="80"/>
    </location>
</feature>
<evidence type="ECO:0000313" key="2">
    <source>
        <dbReference type="EMBL" id="GBL95486.1"/>
    </source>
</evidence>
<dbReference type="AlphaFoldDB" id="A0A4Y2BW24"/>
<name>A0A4Y2BW24_ARAVE</name>
<proteinExistence type="predicted"/>
<comment type="caution">
    <text evidence="2">The sequence shown here is derived from an EMBL/GenBank/DDBJ whole genome shotgun (WGS) entry which is preliminary data.</text>
</comment>
<sequence>MLKQVYEDEIVLRHIICTSDNVCTNHRKLLKTPPLVQLSIPMSQQLQCSVNLRPFRDNLSLGNRKKSGSDRSEEYGGGRQFNNPMLRQKPLYKRNVTPPCIIGHGEPPTPMLDFDAFAPISKLLKPRVQSLQGHGVISIHLLQHCMTLAC</sequence>
<organism evidence="2 3">
    <name type="scientific">Araneus ventricosus</name>
    <name type="common">Orbweaver spider</name>
    <name type="synonym">Epeira ventricosa</name>
    <dbReference type="NCBI Taxonomy" id="182803"/>
    <lineage>
        <taxon>Eukaryota</taxon>
        <taxon>Metazoa</taxon>
        <taxon>Ecdysozoa</taxon>
        <taxon>Arthropoda</taxon>
        <taxon>Chelicerata</taxon>
        <taxon>Arachnida</taxon>
        <taxon>Araneae</taxon>
        <taxon>Araneomorphae</taxon>
        <taxon>Entelegynae</taxon>
        <taxon>Araneoidea</taxon>
        <taxon>Araneidae</taxon>
        <taxon>Araneus</taxon>
    </lineage>
</organism>
<dbReference type="Proteomes" id="UP000499080">
    <property type="component" value="Unassembled WGS sequence"/>
</dbReference>
<feature type="compositionally biased region" description="Basic and acidic residues" evidence="1">
    <location>
        <begin position="67"/>
        <end position="76"/>
    </location>
</feature>
<dbReference type="EMBL" id="BGPR01000112">
    <property type="protein sequence ID" value="GBL95486.1"/>
    <property type="molecule type" value="Genomic_DNA"/>
</dbReference>
<evidence type="ECO:0000256" key="1">
    <source>
        <dbReference type="SAM" id="MobiDB-lite"/>
    </source>
</evidence>
<evidence type="ECO:0000313" key="3">
    <source>
        <dbReference type="Proteomes" id="UP000499080"/>
    </source>
</evidence>
<gene>
    <name evidence="2" type="ORF">AVEN_54095_1</name>
</gene>
<accession>A0A4Y2BW24</accession>